<evidence type="ECO:0000256" key="2">
    <source>
        <dbReference type="ARBA" id="ARBA00023002"/>
    </source>
</evidence>
<organism evidence="3 4">
    <name type="scientific">Candidatus Alectryocaccomicrobium excrementavium</name>
    <dbReference type="NCBI Taxonomy" id="2840668"/>
    <lineage>
        <taxon>Bacteria</taxon>
        <taxon>Bacillati</taxon>
        <taxon>Bacillota</taxon>
        <taxon>Clostridia</taxon>
        <taxon>Candidatus Alectryocaccomicrobium</taxon>
    </lineage>
</organism>
<comment type="caution">
    <text evidence="3">The sequence shown here is derived from an EMBL/GenBank/DDBJ whole genome shotgun (WGS) entry which is preliminary data.</text>
</comment>
<dbReference type="NCBIfam" id="NF005559">
    <property type="entry name" value="PRK07231.1"/>
    <property type="match status" value="1"/>
</dbReference>
<dbReference type="InterPro" id="IPR036291">
    <property type="entry name" value="NAD(P)-bd_dom_sf"/>
</dbReference>
<sequence>MNYAIAEKVVAITGGTAGIGRAVAARFWQEGGRVAVCGRGEERLQRMRAAFPERFLAVRADVSQPDGLESFARATVEAFGRIDIWVNNAGMSDPMPVLETDEAAFNRMVDLNLKSVFFGAAIAARRMRQSGGGVILNTSSFTSVVPTAGKALYGATKAAVDNLTRAMAAEFAADGIRVVSVIPGYIETEMTHANIQNNGAWLTANIAAGRLGTPEDLADAYVFLASEAAAYITGVALPVTGGKLCVQNCTWSWDRKQKEN</sequence>
<dbReference type="SUPFAM" id="SSF51735">
    <property type="entry name" value="NAD(P)-binding Rossmann-fold domains"/>
    <property type="match status" value="1"/>
</dbReference>
<dbReference type="InterPro" id="IPR002347">
    <property type="entry name" value="SDR_fam"/>
</dbReference>
<dbReference type="InterPro" id="IPR020904">
    <property type="entry name" value="Sc_DH/Rdtase_CS"/>
</dbReference>
<dbReference type="CDD" id="cd05233">
    <property type="entry name" value="SDR_c"/>
    <property type="match status" value="1"/>
</dbReference>
<dbReference type="PANTHER" id="PTHR42760">
    <property type="entry name" value="SHORT-CHAIN DEHYDROGENASES/REDUCTASES FAMILY MEMBER"/>
    <property type="match status" value="1"/>
</dbReference>
<reference evidence="3" key="1">
    <citation type="submission" date="2020-10" db="EMBL/GenBank/DDBJ databases">
        <authorList>
            <person name="Gilroy R."/>
        </authorList>
    </citation>
    <scope>NUCLEOTIDE SEQUENCE</scope>
    <source>
        <strain evidence="3">13766</strain>
    </source>
</reference>
<dbReference type="Proteomes" id="UP000824140">
    <property type="component" value="Unassembled WGS sequence"/>
</dbReference>
<dbReference type="Pfam" id="PF13561">
    <property type="entry name" value="adh_short_C2"/>
    <property type="match status" value="1"/>
</dbReference>
<dbReference type="PROSITE" id="PS00061">
    <property type="entry name" value="ADH_SHORT"/>
    <property type="match status" value="1"/>
</dbReference>
<dbReference type="GO" id="GO:0016616">
    <property type="term" value="F:oxidoreductase activity, acting on the CH-OH group of donors, NAD or NADP as acceptor"/>
    <property type="evidence" value="ECO:0007669"/>
    <property type="project" value="TreeGrafter"/>
</dbReference>
<dbReference type="GO" id="GO:0008206">
    <property type="term" value="P:bile acid metabolic process"/>
    <property type="evidence" value="ECO:0007669"/>
    <property type="project" value="UniProtKB-ARBA"/>
</dbReference>
<evidence type="ECO:0000313" key="4">
    <source>
        <dbReference type="Proteomes" id="UP000824140"/>
    </source>
</evidence>
<keyword evidence="2" id="KW-0560">Oxidoreductase</keyword>
<name>A0A9D1FYT8_9FIRM</name>
<dbReference type="FunFam" id="3.40.50.720:FF:000084">
    <property type="entry name" value="Short-chain dehydrogenase reductase"/>
    <property type="match status" value="1"/>
</dbReference>
<dbReference type="PRINTS" id="PR00081">
    <property type="entry name" value="GDHRDH"/>
</dbReference>
<reference evidence="3" key="2">
    <citation type="journal article" date="2021" name="PeerJ">
        <title>Extensive microbial diversity within the chicken gut microbiome revealed by metagenomics and culture.</title>
        <authorList>
            <person name="Gilroy R."/>
            <person name="Ravi A."/>
            <person name="Getino M."/>
            <person name="Pursley I."/>
            <person name="Horton D.L."/>
            <person name="Alikhan N.F."/>
            <person name="Baker D."/>
            <person name="Gharbi K."/>
            <person name="Hall N."/>
            <person name="Watson M."/>
            <person name="Adriaenssens E.M."/>
            <person name="Foster-Nyarko E."/>
            <person name="Jarju S."/>
            <person name="Secka A."/>
            <person name="Antonio M."/>
            <person name="Oren A."/>
            <person name="Chaudhuri R.R."/>
            <person name="La Ragione R."/>
            <person name="Hildebrand F."/>
            <person name="Pallen M.J."/>
        </authorList>
    </citation>
    <scope>NUCLEOTIDE SEQUENCE</scope>
    <source>
        <strain evidence="3">13766</strain>
    </source>
</reference>
<gene>
    <name evidence="3" type="ORF">IAA84_02895</name>
</gene>
<accession>A0A9D1FYT8</accession>
<protein>
    <submittedName>
        <fullName evidence="3">SDR family oxidoreductase</fullName>
    </submittedName>
</protein>
<dbReference type="EMBL" id="DVJN01000058">
    <property type="protein sequence ID" value="HIS91944.1"/>
    <property type="molecule type" value="Genomic_DNA"/>
</dbReference>
<dbReference type="PRINTS" id="PR00080">
    <property type="entry name" value="SDRFAMILY"/>
</dbReference>
<evidence type="ECO:0000256" key="1">
    <source>
        <dbReference type="ARBA" id="ARBA00006484"/>
    </source>
</evidence>
<proteinExistence type="inferred from homology"/>
<dbReference type="AlphaFoldDB" id="A0A9D1FYT8"/>
<dbReference type="Gene3D" id="3.40.50.720">
    <property type="entry name" value="NAD(P)-binding Rossmann-like Domain"/>
    <property type="match status" value="1"/>
</dbReference>
<evidence type="ECO:0000313" key="3">
    <source>
        <dbReference type="EMBL" id="HIS91944.1"/>
    </source>
</evidence>
<comment type="similarity">
    <text evidence="1">Belongs to the short-chain dehydrogenases/reductases (SDR) family.</text>
</comment>